<evidence type="ECO:0000256" key="1">
    <source>
        <dbReference type="SAM" id="Coils"/>
    </source>
</evidence>
<feature type="coiled-coil region" evidence="1">
    <location>
        <begin position="131"/>
        <end position="158"/>
    </location>
</feature>
<organism evidence="3 4">
    <name type="scientific">Eruca vesicaria subsp. sativa</name>
    <name type="common">Garden rocket</name>
    <name type="synonym">Eruca sativa</name>
    <dbReference type="NCBI Taxonomy" id="29727"/>
    <lineage>
        <taxon>Eukaryota</taxon>
        <taxon>Viridiplantae</taxon>
        <taxon>Streptophyta</taxon>
        <taxon>Embryophyta</taxon>
        <taxon>Tracheophyta</taxon>
        <taxon>Spermatophyta</taxon>
        <taxon>Magnoliopsida</taxon>
        <taxon>eudicotyledons</taxon>
        <taxon>Gunneridae</taxon>
        <taxon>Pentapetalae</taxon>
        <taxon>rosids</taxon>
        <taxon>malvids</taxon>
        <taxon>Brassicales</taxon>
        <taxon>Brassicaceae</taxon>
        <taxon>Brassiceae</taxon>
        <taxon>Eruca</taxon>
    </lineage>
</organism>
<comment type="caution">
    <text evidence="3">The sequence shown here is derived from an EMBL/GenBank/DDBJ whole genome shotgun (WGS) entry which is preliminary data.</text>
</comment>
<keyword evidence="1" id="KW-0175">Coiled coil</keyword>
<dbReference type="Proteomes" id="UP001642260">
    <property type="component" value="Unassembled WGS sequence"/>
</dbReference>
<dbReference type="AlphaFoldDB" id="A0ABC8LEF4"/>
<accession>A0ABC8LEF4</accession>
<proteinExistence type="predicted"/>
<dbReference type="EMBL" id="CAKOAT010530709">
    <property type="protein sequence ID" value="CAH8381884.1"/>
    <property type="molecule type" value="Genomic_DNA"/>
</dbReference>
<reference evidence="3 4" key="1">
    <citation type="submission" date="2022-03" db="EMBL/GenBank/DDBJ databases">
        <authorList>
            <person name="Macdonald S."/>
            <person name="Ahmed S."/>
            <person name="Newling K."/>
        </authorList>
    </citation>
    <scope>NUCLEOTIDE SEQUENCE [LARGE SCALE GENOMIC DNA]</scope>
</reference>
<protein>
    <submittedName>
        <fullName evidence="3">Uncharacterized protein</fullName>
    </submittedName>
</protein>
<evidence type="ECO:0000313" key="4">
    <source>
        <dbReference type="Proteomes" id="UP001642260"/>
    </source>
</evidence>
<gene>
    <name evidence="3" type="ORF">ERUC_LOCUS34367</name>
</gene>
<sequence length="189" mass="20841">MINRPMDHRYPVWVNDEPDTDLDNMIVDILNGQVNERFWDGLTCTEGVKRKYQARAPAVPDTVDESPSTKRKKDKQPIDGSETSEMVTTHSIILGLVESVKGLTTKIEGIDVSVADKVIKAIEATIDARVDARVEVQQAELKKNIARLEEEVNFLKTKVVVASPDVNISAGVGNSKAYEDDGGSSNELF</sequence>
<evidence type="ECO:0000256" key="2">
    <source>
        <dbReference type="SAM" id="MobiDB-lite"/>
    </source>
</evidence>
<keyword evidence="4" id="KW-1185">Reference proteome</keyword>
<feature type="region of interest" description="Disordered" evidence="2">
    <location>
        <begin position="53"/>
        <end position="84"/>
    </location>
</feature>
<name>A0ABC8LEF4_ERUVS</name>
<evidence type="ECO:0000313" key="3">
    <source>
        <dbReference type="EMBL" id="CAH8381884.1"/>
    </source>
</evidence>